<evidence type="ECO:0000313" key="1">
    <source>
        <dbReference type="Proteomes" id="UP000095286"/>
    </source>
</evidence>
<name>A0AC35UFB1_9BILA</name>
<dbReference type="Proteomes" id="UP000095286">
    <property type="component" value="Unplaced"/>
</dbReference>
<accession>A0AC35UFB1</accession>
<dbReference type="WBParaSite" id="RSKR_0001083450.1">
    <property type="protein sequence ID" value="RSKR_0001083450.1"/>
    <property type="gene ID" value="RSKR_0001083450"/>
</dbReference>
<sequence length="119" mass="12786">MTFLVISLLLALTCFTNGKSVNQSQIFGEPFDKLKIFSSLLQNPSNMTEPSEKYSGGITCNYYWSGSSNLLDQSTSQNTQYCPPGLPCFSGTGSRGSTWFKVGGCVTRLGNAGYSAPVS</sequence>
<reference evidence="2" key="1">
    <citation type="submission" date="2016-11" db="UniProtKB">
        <authorList>
            <consortium name="WormBaseParasite"/>
        </authorList>
    </citation>
    <scope>IDENTIFICATION</scope>
    <source>
        <strain evidence="2">KR3021</strain>
    </source>
</reference>
<protein>
    <submittedName>
        <fullName evidence="2">Secreted protein</fullName>
    </submittedName>
</protein>
<evidence type="ECO:0000313" key="2">
    <source>
        <dbReference type="WBParaSite" id="RSKR_0001083450.1"/>
    </source>
</evidence>
<organism evidence="1 2">
    <name type="scientific">Rhabditophanes sp. KR3021</name>
    <dbReference type="NCBI Taxonomy" id="114890"/>
    <lineage>
        <taxon>Eukaryota</taxon>
        <taxon>Metazoa</taxon>
        <taxon>Ecdysozoa</taxon>
        <taxon>Nematoda</taxon>
        <taxon>Chromadorea</taxon>
        <taxon>Rhabditida</taxon>
        <taxon>Tylenchina</taxon>
        <taxon>Panagrolaimomorpha</taxon>
        <taxon>Strongyloidoidea</taxon>
        <taxon>Alloionematidae</taxon>
        <taxon>Rhabditophanes</taxon>
    </lineage>
</organism>
<proteinExistence type="predicted"/>